<protein>
    <submittedName>
        <fullName evidence="2">Uncharacterized protein</fullName>
    </submittedName>
</protein>
<dbReference type="Proteomes" id="UP000265520">
    <property type="component" value="Unassembled WGS sequence"/>
</dbReference>
<evidence type="ECO:0000256" key="1">
    <source>
        <dbReference type="SAM" id="MobiDB-lite"/>
    </source>
</evidence>
<dbReference type="AlphaFoldDB" id="A0A392RGC2"/>
<name>A0A392RGC2_9FABA</name>
<dbReference type="EMBL" id="LXQA010225537">
    <property type="protein sequence ID" value="MCI35653.1"/>
    <property type="molecule type" value="Genomic_DNA"/>
</dbReference>
<keyword evidence="3" id="KW-1185">Reference proteome</keyword>
<proteinExistence type="predicted"/>
<organism evidence="2 3">
    <name type="scientific">Trifolium medium</name>
    <dbReference type="NCBI Taxonomy" id="97028"/>
    <lineage>
        <taxon>Eukaryota</taxon>
        <taxon>Viridiplantae</taxon>
        <taxon>Streptophyta</taxon>
        <taxon>Embryophyta</taxon>
        <taxon>Tracheophyta</taxon>
        <taxon>Spermatophyta</taxon>
        <taxon>Magnoliopsida</taxon>
        <taxon>eudicotyledons</taxon>
        <taxon>Gunneridae</taxon>
        <taxon>Pentapetalae</taxon>
        <taxon>rosids</taxon>
        <taxon>fabids</taxon>
        <taxon>Fabales</taxon>
        <taxon>Fabaceae</taxon>
        <taxon>Papilionoideae</taxon>
        <taxon>50 kb inversion clade</taxon>
        <taxon>NPAAA clade</taxon>
        <taxon>Hologalegina</taxon>
        <taxon>IRL clade</taxon>
        <taxon>Trifolieae</taxon>
        <taxon>Trifolium</taxon>
    </lineage>
</organism>
<dbReference type="PANTHER" id="PTHR33675">
    <property type="entry name" value="NUCLEAR RECEPTOR FAMILY 2 GROUP C PROTEIN"/>
    <property type="match status" value="1"/>
</dbReference>
<evidence type="ECO:0000313" key="2">
    <source>
        <dbReference type="EMBL" id="MCI35653.1"/>
    </source>
</evidence>
<accession>A0A392RGC2</accession>
<evidence type="ECO:0000313" key="3">
    <source>
        <dbReference type="Proteomes" id="UP000265520"/>
    </source>
</evidence>
<feature type="compositionally biased region" description="Polar residues" evidence="1">
    <location>
        <begin position="36"/>
        <end position="64"/>
    </location>
</feature>
<feature type="region of interest" description="Disordered" evidence="1">
    <location>
        <begin position="29"/>
        <end position="71"/>
    </location>
</feature>
<sequence>MINPKVVFSNALSSPVGLSLQHYQVGEGGSYLSDPSMGNRNQITESSFLHQQGRDSTAFSSNDSAMDMHAD</sequence>
<reference evidence="2 3" key="1">
    <citation type="journal article" date="2018" name="Front. Plant Sci.">
        <title>Red Clover (Trifolium pratense) and Zigzag Clover (T. medium) - A Picture of Genomic Similarities and Differences.</title>
        <authorList>
            <person name="Dluhosova J."/>
            <person name="Istvanek J."/>
            <person name="Nedelnik J."/>
            <person name="Repkova J."/>
        </authorList>
    </citation>
    <scope>NUCLEOTIDE SEQUENCE [LARGE SCALE GENOMIC DNA]</scope>
    <source>
        <strain evidence="3">cv. 10/8</strain>
        <tissue evidence="2">Leaf</tissue>
    </source>
</reference>
<dbReference type="PANTHER" id="PTHR33675:SF10">
    <property type="entry name" value="NUCLEAR RECEPTOR FAMILY 2 GROUP C PROTEIN"/>
    <property type="match status" value="1"/>
</dbReference>
<comment type="caution">
    <text evidence="2">The sequence shown here is derived from an EMBL/GenBank/DDBJ whole genome shotgun (WGS) entry which is preliminary data.</text>
</comment>